<name>A0AAE2SCW0_9BACT</name>
<dbReference type="RefSeq" id="WP_309490500.1">
    <property type="nucleotide sequence ID" value="NZ_JAENIG010000009.1"/>
</dbReference>
<protein>
    <submittedName>
        <fullName evidence="1">Uncharacterized protein</fullName>
    </submittedName>
</protein>
<evidence type="ECO:0000313" key="1">
    <source>
        <dbReference type="EMBL" id="MBK1855886.1"/>
    </source>
</evidence>
<dbReference type="AlphaFoldDB" id="A0AAE2SCW0"/>
<evidence type="ECO:0000313" key="2">
    <source>
        <dbReference type="Proteomes" id="UP000634206"/>
    </source>
</evidence>
<dbReference type="EMBL" id="JAENIG010000009">
    <property type="protein sequence ID" value="MBK1855886.1"/>
    <property type="molecule type" value="Genomic_DNA"/>
</dbReference>
<keyword evidence="2" id="KW-1185">Reference proteome</keyword>
<dbReference type="Proteomes" id="UP000634206">
    <property type="component" value="Unassembled WGS sequence"/>
</dbReference>
<gene>
    <name evidence="1" type="ORF">JIN83_13010</name>
</gene>
<reference evidence="1" key="1">
    <citation type="submission" date="2021-01" db="EMBL/GenBank/DDBJ databases">
        <title>Modified the classification status of verrucomicrobia.</title>
        <authorList>
            <person name="Feng X."/>
        </authorList>
    </citation>
    <scope>NUCLEOTIDE SEQUENCE</scope>
    <source>
        <strain evidence="1">5K15</strain>
    </source>
</reference>
<comment type="caution">
    <text evidence="1">The sequence shown here is derived from an EMBL/GenBank/DDBJ whole genome shotgun (WGS) entry which is preliminary data.</text>
</comment>
<accession>A0AAE2SCW0</accession>
<sequence length="245" mass="27242">MLILILSSCFTVLTWSLCFSIFNHPEVPRNYEILRKLGRLPEHKAYTSQTAPGLPAGSAPVLRKSYLEFSDGELEKVNTSLLHSYLTNFRENTFCTYLEGNYRVIGARKLTKDDIISEGFAVQLRAYMQPDEYTQLSPYPVVAEIIFPTPYADSYKGFHQGDMIELGITPHFASLLHLGKVAVKDDDTIVVVTAVSLASKLRPPHEGPFDLVPPAEIKLDAAFPLFPVLPVTATAPKATEEPKSE</sequence>
<organism evidence="1 2">
    <name type="scientific">Oceaniferula flava</name>
    <dbReference type="NCBI Taxonomy" id="2800421"/>
    <lineage>
        <taxon>Bacteria</taxon>
        <taxon>Pseudomonadati</taxon>
        <taxon>Verrucomicrobiota</taxon>
        <taxon>Verrucomicrobiia</taxon>
        <taxon>Verrucomicrobiales</taxon>
        <taxon>Verrucomicrobiaceae</taxon>
        <taxon>Oceaniferula</taxon>
    </lineage>
</organism>
<proteinExistence type="predicted"/>